<dbReference type="GO" id="GO:0005524">
    <property type="term" value="F:ATP binding"/>
    <property type="evidence" value="ECO:0007669"/>
    <property type="project" value="InterPro"/>
</dbReference>
<dbReference type="InterPro" id="IPR027417">
    <property type="entry name" value="P-loop_NTPase"/>
</dbReference>
<name>A0A2T5JH68_9RHOB</name>
<protein>
    <submittedName>
        <fullName evidence="2">IstB-like ATP binding protein</fullName>
    </submittedName>
</protein>
<gene>
    <name evidence="2" type="ORF">C8J28_1773</name>
</gene>
<keyword evidence="3" id="KW-1185">Reference proteome</keyword>
<dbReference type="Gene3D" id="3.40.50.300">
    <property type="entry name" value="P-loop containing nucleotide triphosphate hydrolases"/>
    <property type="match status" value="1"/>
</dbReference>
<evidence type="ECO:0000313" key="2">
    <source>
        <dbReference type="EMBL" id="PTR05105.1"/>
    </source>
</evidence>
<dbReference type="OrthoDB" id="8150723at2"/>
<dbReference type="AlphaFoldDB" id="A0A2T5JH68"/>
<dbReference type="InterPro" id="IPR002611">
    <property type="entry name" value="IstB_ATP-bd"/>
</dbReference>
<organism evidence="2 3">
    <name type="scientific">Cereibacter azotoformans</name>
    <dbReference type="NCBI Taxonomy" id="43057"/>
    <lineage>
        <taxon>Bacteria</taxon>
        <taxon>Pseudomonadati</taxon>
        <taxon>Pseudomonadota</taxon>
        <taxon>Alphaproteobacteria</taxon>
        <taxon>Rhodobacterales</taxon>
        <taxon>Paracoccaceae</taxon>
        <taxon>Cereibacter</taxon>
    </lineage>
</organism>
<evidence type="ECO:0000259" key="1">
    <source>
        <dbReference type="Pfam" id="PF01695"/>
    </source>
</evidence>
<dbReference type="Pfam" id="PF01695">
    <property type="entry name" value="IstB_IS21"/>
    <property type="match status" value="1"/>
</dbReference>
<sequence>MVRMAGFPAVKTLESYDFKFATSAPKRQIEQPVALAFVARKENVVFLGPSGLGQSQVYL</sequence>
<comment type="caution">
    <text evidence="2">The sequence shown here is derived from an EMBL/GenBank/DDBJ whole genome shotgun (WGS) entry which is preliminary data.</text>
</comment>
<reference evidence="2 3" key="1">
    <citation type="submission" date="2018-04" db="EMBL/GenBank/DDBJ databases">
        <title>Genomic Encyclopedia of Type Strains, Phase III (KMG-III): the genomes of soil and plant-associated and newly described type strains.</title>
        <authorList>
            <person name="Whitman W."/>
        </authorList>
    </citation>
    <scope>NUCLEOTIDE SEQUENCE [LARGE SCALE GENOMIC DNA]</scope>
    <source>
        <strain evidence="2 3">KA25</strain>
    </source>
</reference>
<dbReference type="Proteomes" id="UP000244060">
    <property type="component" value="Unassembled WGS sequence"/>
</dbReference>
<proteinExistence type="predicted"/>
<feature type="domain" description="IstB-like ATP-binding" evidence="1">
    <location>
        <begin position="2"/>
        <end position="55"/>
    </location>
</feature>
<dbReference type="EMBL" id="QAOT01000077">
    <property type="protein sequence ID" value="PTR05105.1"/>
    <property type="molecule type" value="Genomic_DNA"/>
</dbReference>
<evidence type="ECO:0000313" key="3">
    <source>
        <dbReference type="Proteomes" id="UP000244060"/>
    </source>
</evidence>
<accession>A0A2T5JH68</accession>